<evidence type="ECO:0000313" key="2">
    <source>
        <dbReference type="EMBL" id="AUG54566.1"/>
    </source>
</evidence>
<dbReference type="CDD" id="cd03801">
    <property type="entry name" value="GT4_PimA-like"/>
    <property type="match status" value="1"/>
</dbReference>
<dbReference type="PANTHER" id="PTHR45947">
    <property type="entry name" value="SULFOQUINOVOSYL TRANSFERASE SQD2"/>
    <property type="match status" value="1"/>
</dbReference>
<evidence type="ECO:0000259" key="1">
    <source>
        <dbReference type="Pfam" id="PF00534"/>
    </source>
</evidence>
<dbReference type="Proteomes" id="UP000233458">
    <property type="component" value="Chromosome"/>
</dbReference>
<organism evidence="2 3">
    <name type="scientific">Thalassospira marina</name>
    <dbReference type="NCBI Taxonomy" id="2048283"/>
    <lineage>
        <taxon>Bacteria</taxon>
        <taxon>Pseudomonadati</taxon>
        <taxon>Pseudomonadota</taxon>
        <taxon>Alphaproteobacteria</taxon>
        <taxon>Rhodospirillales</taxon>
        <taxon>Thalassospiraceae</taxon>
        <taxon>Thalassospira</taxon>
    </lineage>
</organism>
<keyword evidence="3" id="KW-1185">Reference proteome</keyword>
<dbReference type="EMBL" id="CP024199">
    <property type="protein sequence ID" value="AUG54566.1"/>
    <property type="molecule type" value="Genomic_DNA"/>
</dbReference>
<protein>
    <recommendedName>
        <fullName evidence="1">Glycosyl transferase family 1 domain-containing protein</fullName>
    </recommendedName>
</protein>
<reference evidence="2 3" key="1">
    <citation type="submission" date="2017-10" db="EMBL/GenBank/DDBJ databases">
        <title>Biodiversity and function of Thalassospira species in the particle-attached aromatic-hydrocarbon-degrading consortia from the surface seawater of the China South Sea.</title>
        <authorList>
            <person name="Dong C."/>
            <person name="Liu R."/>
            <person name="Shao Z."/>
        </authorList>
    </citation>
    <scope>NUCLEOTIDE SEQUENCE [LARGE SCALE GENOMIC DNA]</scope>
    <source>
        <strain evidence="2 3">CSC3H3</strain>
    </source>
</reference>
<feature type="domain" description="Glycosyl transferase family 1" evidence="1">
    <location>
        <begin position="206"/>
        <end position="331"/>
    </location>
</feature>
<dbReference type="Gene3D" id="3.40.50.2000">
    <property type="entry name" value="Glycogen Phosphorylase B"/>
    <property type="match status" value="2"/>
</dbReference>
<sequence>MSVSPKPVARKILMTTPTYPPFNSGLGNAVQQQARALVSEGMDVTVATGGEKRAQRFDTLIGVPVEMFPISGADSFLDPIKGDIQGYLDFLQSRSFDVILMNAWQTWSSDVILKNINRISGQKFLFSHGISTNLFLKPQPVRSLIRYLAWRPYWWKLPFYLKKLDGVIFLAAEGDGTRFDDLKVAKKIDRNFYIIPNSISEYSKKFILNPVPKYDERNQIISVGSFTWQKGFDFVLRSYAASSYKNVFPLRLFGQERTGYIEYLKNLAGKLDILEDYLSFHEGVSGEDLINEYLKARFFLCGSHTECQPLVILDANVTGTPFVARKTGCLSSMPGGYVVRSPEEAAIRMNDLMSSTKWLELSDAGRLAANNQYHPHNTTRLLIDAIGSP</sequence>
<dbReference type="Pfam" id="PF00534">
    <property type="entry name" value="Glycos_transf_1"/>
    <property type="match status" value="1"/>
</dbReference>
<dbReference type="PANTHER" id="PTHR45947:SF3">
    <property type="entry name" value="SULFOQUINOVOSYL TRANSFERASE SQD2"/>
    <property type="match status" value="1"/>
</dbReference>
<proteinExistence type="predicted"/>
<dbReference type="InterPro" id="IPR001296">
    <property type="entry name" value="Glyco_trans_1"/>
</dbReference>
<evidence type="ECO:0000313" key="3">
    <source>
        <dbReference type="Proteomes" id="UP000233458"/>
    </source>
</evidence>
<dbReference type="SUPFAM" id="SSF53756">
    <property type="entry name" value="UDP-Glycosyltransferase/glycogen phosphorylase"/>
    <property type="match status" value="1"/>
</dbReference>
<accession>A0ABN5FHH2</accession>
<dbReference type="InterPro" id="IPR050194">
    <property type="entry name" value="Glycosyltransferase_grp1"/>
</dbReference>
<name>A0ABN5FHH2_9PROT</name>
<gene>
    <name evidence="2" type="ORF">CSC3H3_18960</name>
</gene>